<dbReference type="PROSITE" id="PS51832">
    <property type="entry name" value="HD_GYP"/>
    <property type="match status" value="1"/>
</dbReference>
<dbReference type="Proteomes" id="UP001208017">
    <property type="component" value="Unassembled WGS sequence"/>
</dbReference>
<gene>
    <name evidence="3" type="ORF">OS242_06440</name>
</gene>
<dbReference type="PANTHER" id="PTHR43155">
    <property type="entry name" value="CYCLIC DI-GMP PHOSPHODIESTERASE PA4108-RELATED"/>
    <property type="match status" value="1"/>
</dbReference>
<dbReference type="Gene3D" id="1.10.3210.10">
    <property type="entry name" value="Hypothetical protein af1432"/>
    <property type="match status" value="1"/>
</dbReference>
<comment type="caution">
    <text evidence="3">The sequence shown here is derived from an EMBL/GenBank/DDBJ whole genome shotgun (WGS) entry which is preliminary data.</text>
</comment>
<sequence length="361" mass="40306">MRYVSLQRLNQGARLARPLLDEKGVILLGAGAELTPFIIQRLTALGIPAVYIEDGRTEDAVPDDVISQETRQQALSTIHTTMREMTVAEKFPRQFQQQEVGRRIRDLFDVILGEMRSKKGMAINLANIYTTDGFLYHHSLNVSIMSVAMGLEYGLNEKQSLDLGVGTLLHDVGKLRVPQEILNKPGRLTDEEFQAIQHHALYGYEMLRAQDDISAMSAHVALQHHERIDGTGYPRGLKGDEIHIFGKISAVADVYEALTANRIYRKGHLPHHALEFLLGACGSHFETEMVQIFLKTISIYPVGMTVQLNTGETGVVVAHHIGHPQRPTVRVLQTPDGEELKQPYDVNLMENLTVMIVSCEG</sequence>
<accession>A0ABT3WY83</accession>
<name>A0ABT3WY83_9BACL</name>
<dbReference type="Pfam" id="PF13487">
    <property type="entry name" value="HD_5"/>
    <property type="match status" value="1"/>
</dbReference>
<dbReference type="InterPro" id="IPR006674">
    <property type="entry name" value="HD_domain"/>
</dbReference>
<dbReference type="RefSeq" id="WP_267150831.1">
    <property type="nucleotide sequence ID" value="NZ_JAPMLT010000002.1"/>
</dbReference>
<dbReference type="EMBL" id="JAPMLT010000002">
    <property type="protein sequence ID" value="MCX7569596.1"/>
    <property type="molecule type" value="Genomic_DNA"/>
</dbReference>
<reference evidence="3 4" key="1">
    <citation type="submission" date="2022-11" db="EMBL/GenBank/DDBJ databases">
        <title>Study of microbial diversity in lake waters.</title>
        <authorList>
            <person name="Zhang J."/>
        </authorList>
    </citation>
    <scope>NUCLEOTIDE SEQUENCE [LARGE SCALE GENOMIC DNA]</scope>
    <source>
        <strain evidence="3 4">DT12</strain>
    </source>
</reference>
<evidence type="ECO:0000259" key="1">
    <source>
        <dbReference type="PROSITE" id="PS51831"/>
    </source>
</evidence>
<keyword evidence="4" id="KW-1185">Reference proteome</keyword>
<organism evidence="3 4">
    <name type="scientific">Tumebacillus lacus</name>
    <dbReference type="NCBI Taxonomy" id="2995335"/>
    <lineage>
        <taxon>Bacteria</taxon>
        <taxon>Bacillati</taxon>
        <taxon>Bacillota</taxon>
        <taxon>Bacilli</taxon>
        <taxon>Bacillales</taxon>
        <taxon>Alicyclobacillaceae</taxon>
        <taxon>Tumebacillus</taxon>
    </lineage>
</organism>
<dbReference type="SUPFAM" id="SSF109604">
    <property type="entry name" value="HD-domain/PDEase-like"/>
    <property type="match status" value="1"/>
</dbReference>
<protein>
    <submittedName>
        <fullName evidence="3">HD-GYP domain-containing protein</fullName>
    </submittedName>
</protein>
<proteinExistence type="predicted"/>
<dbReference type="SMART" id="SM00471">
    <property type="entry name" value="HDc"/>
    <property type="match status" value="1"/>
</dbReference>
<dbReference type="PANTHER" id="PTHR43155:SF2">
    <property type="entry name" value="CYCLIC DI-GMP PHOSPHODIESTERASE PA4108"/>
    <property type="match status" value="1"/>
</dbReference>
<dbReference type="PROSITE" id="PS51831">
    <property type="entry name" value="HD"/>
    <property type="match status" value="1"/>
</dbReference>
<dbReference type="InterPro" id="IPR003607">
    <property type="entry name" value="HD/PDEase_dom"/>
</dbReference>
<dbReference type="CDD" id="cd00077">
    <property type="entry name" value="HDc"/>
    <property type="match status" value="1"/>
</dbReference>
<feature type="domain" description="HD" evidence="1">
    <location>
        <begin position="135"/>
        <end position="258"/>
    </location>
</feature>
<evidence type="ECO:0000313" key="4">
    <source>
        <dbReference type="Proteomes" id="UP001208017"/>
    </source>
</evidence>
<dbReference type="InterPro" id="IPR037522">
    <property type="entry name" value="HD_GYP_dom"/>
</dbReference>
<evidence type="ECO:0000313" key="3">
    <source>
        <dbReference type="EMBL" id="MCX7569596.1"/>
    </source>
</evidence>
<feature type="domain" description="HD-GYP" evidence="2">
    <location>
        <begin position="113"/>
        <end position="309"/>
    </location>
</feature>
<evidence type="ECO:0000259" key="2">
    <source>
        <dbReference type="PROSITE" id="PS51832"/>
    </source>
</evidence>